<organism evidence="1 2">
    <name type="scientific">Phlebia brevispora</name>
    <dbReference type="NCBI Taxonomy" id="194682"/>
    <lineage>
        <taxon>Eukaryota</taxon>
        <taxon>Fungi</taxon>
        <taxon>Dikarya</taxon>
        <taxon>Basidiomycota</taxon>
        <taxon>Agaricomycotina</taxon>
        <taxon>Agaricomycetes</taxon>
        <taxon>Polyporales</taxon>
        <taxon>Meruliaceae</taxon>
        <taxon>Phlebia</taxon>
    </lineage>
</organism>
<evidence type="ECO:0000313" key="2">
    <source>
        <dbReference type="Proteomes" id="UP001148662"/>
    </source>
</evidence>
<gene>
    <name evidence="1" type="ORF">NM688_g8141</name>
</gene>
<comment type="caution">
    <text evidence="1">The sequence shown here is derived from an EMBL/GenBank/DDBJ whole genome shotgun (WGS) entry which is preliminary data.</text>
</comment>
<dbReference type="EMBL" id="JANHOG010002094">
    <property type="protein sequence ID" value="KAJ3527353.1"/>
    <property type="molecule type" value="Genomic_DNA"/>
</dbReference>
<reference evidence="1" key="1">
    <citation type="submission" date="2022-07" db="EMBL/GenBank/DDBJ databases">
        <title>Genome Sequence of Phlebia brevispora.</title>
        <authorList>
            <person name="Buettner E."/>
        </authorList>
    </citation>
    <scope>NUCLEOTIDE SEQUENCE</scope>
    <source>
        <strain evidence="1">MPL23</strain>
    </source>
</reference>
<keyword evidence="2" id="KW-1185">Reference proteome</keyword>
<name>A0ACC1RWS2_9APHY</name>
<sequence>MKHFNVDSVQITVEELELLCTAFVSLESLHCSIGWCNGSDLWGEAIATAHNLRSLRLNIAFRQGLSGKLIDADIARRWMLRENSRLRYIAVGRDMFKGLWVLRKSAGGETHPEFAVERCREQDTWI</sequence>
<evidence type="ECO:0000313" key="1">
    <source>
        <dbReference type="EMBL" id="KAJ3527353.1"/>
    </source>
</evidence>
<proteinExistence type="predicted"/>
<protein>
    <submittedName>
        <fullName evidence="1">Uncharacterized protein</fullName>
    </submittedName>
</protein>
<accession>A0ACC1RWS2</accession>
<dbReference type="Proteomes" id="UP001148662">
    <property type="component" value="Unassembled WGS sequence"/>
</dbReference>